<dbReference type="Gene3D" id="3.30.70.100">
    <property type="match status" value="1"/>
</dbReference>
<sequence length="104" mass="12102">MNRAFVMQLKPGCEAQYRQRHDDIWPELAALLKSYGIGDYHIYLQPQTLQLFAHFSVADNFDAASLKLEPVMQRWWESMSPLMETLPGSHEPLAMALQPMFYLE</sequence>
<gene>
    <name evidence="1" type="ORF">KDW95_02485</name>
</gene>
<organism evidence="1 2">
    <name type="scientific">Marinobacterium rhizophilum</name>
    <dbReference type="NCBI Taxonomy" id="420402"/>
    <lineage>
        <taxon>Bacteria</taxon>
        <taxon>Pseudomonadati</taxon>
        <taxon>Pseudomonadota</taxon>
        <taxon>Gammaproteobacteria</taxon>
        <taxon>Oceanospirillales</taxon>
        <taxon>Oceanospirillaceae</taxon>
        <taxon>Marinobacterium</taxon>
    </lineage>
</organism>
<dbReference type="InterPro" id="IPR011008">
    <property type="entry name" value="Dimeric_a/b-barrel"/>
</dbReference>
<evidence type="ECO:0000313" key="1">
    <source>
        <dbReference type="EMBL" id="UTW12571.1"/>
    </source>
</evidence>
<dbReference type="Pfam" id="PF05336">
    <property type="entry name" value="rhaM"/>
    <property type="match status" value="1"/>
</dbReference>
<dbReference type="InterPro" id="IPR008000">
    <property type="entry name" value="Rham/fucose_mutarotase"/>
</dbReference>
<dbReference type="PANTHER" id="PTHR34389:SF2">
    <property type="entry name" value="L-RHAMNOSE MUTAROTASE"/>
    <property type="match status" value="1"/>
</dbReference>
<evidence type="ECO:0000313" key="2">
    <source>
        <dbReference type="Proteomes" id="UP001058461"/>
    </source>
</evidence>
<name>A0ABY5HJK9_9GAMM</name>
<accession>A0ABY5HJK9</accession>
<protein>
    <submittedName>
        <fullName evidence="1">L-rhamnose mutarotase</fullName>
    </submittedName>
</protein>
<dbReference type="Proteomes" id="UP001058461">
    <property type="component" value="Chromosome"/>
</dbReference>
<reference evidence="1" key="1">
    <citation type="submission" date="2021-04" db="EMBL/GenBank/DDBJ databases">
        <title>Oceanospirillales bacteria with DddD are important DMSP degraders in coastal seawater.</title>
        <authorList>
            <person name="Liu J."/>
        </authorList>
    </citation>
    <scope>NUCLEOTIDE SEQUENCE</scope>
    <source>
        <strain evidence="1">D13-1</strain>
    </source>
</reference>
<dbReference type="SUPFAM" id="SSF54909">
    <property type="entry name" value="Dimeric alpha+beta barrel"/>
    <property type="match status" value="1"/>
</dbReference>
<keyword evidence="2" id="KW-1185">Reference proteome</keyword>
<dbReference type="EMBL" id="CP073347">
    <property type="protein sequence ID" value="UTW12571.1"/>
    <property type="molecule type" value="Genomic_DNA"/>
</dbReference>
<dbReference type="PANTHER" id="PTHR34389">
    <property type="entry name" value="L-RHAMNOSE MUTAROTASE"/>
    <property type="match status" value="1"/>
</dbReference>
<proteinExistence type="predicted"/>
<dbReference type="RefSeq" id="WP_255854667.1">
    <property type="nucleotide sequence ID" value="NZ_CP073347.1"/>
</dbReference>